<evidence type="ECO:0000259" key="1">
    <source>
        <dbReference type="Pfam" id="PF16571"/>
    </source>
</evidence>
<proteinExistence type="predicted"/>
<accession>A0ABN2A443</accession>
<feature type="domain" description="Elongation factor G-binding protein C-terminal treble-clef zinc-finger" evidence="1">
    <location>
        <begin position="8"/>
        <end position="161"/>
    </location>
</feature>
<reference evidence="2 3" key="1">
    <citation type="journal article" date="2019" name="Int. J. Syst. Evol. Microbiol.">
        <title>The Global Catalogue of Microorganisms (GCM) 10K type strain sequencing project: providing services to taxonomists for standard genome sequencing and annotation.</title>
        <authorList>
            <consortium name="The Broad Institute Genomics Platform"/>
            <consortium name="The Broad Institute Genome Sequencing Center for Infectious Disease"/>
            <person name="Wu L."/>
            <person name="Ma J."/>
        </authorList>
    </citation>
    <scope>NUCLEOTIDE SEQUENCE [LARGE SCALE GENOMIC DNA]</scope>
    <source>
        <strain evidence="2 3">JCM 14942</strain>
    </source>
</reference>
<comment type="caution">
    <text evidence="2">The sequence shown here is derived from an EMBL/GenBank/DDBJ whole genome shotgun (WGS) entry which is preliminary data.</text>
</comment>
<dbReference type="EMBL" id="BAAAOR010000009">
    <property type="protein sequence ID" value="GAA1510275.1"/>
    <property type="molecule type" value="Genomic_DNA"/>
</dbReference>
<dbReference type="Pfam" id="PF16571">
    <property type="entry name" value="FBP_C"/>
    <property type="match status" value="1"/>
</dbReference>
<dbReference type="Proteomes" id="UP001500842">
    <property type="component" value="Unassembled WGS sequence"/>
</dbReference>
<dbReference type="InterPro" id="IPR032330">
    <property type="entry name" value="EF-G-binding_C"/>
</dbReference>
<gene>
    <name evidence="2" type="ORF">GCM10009788_13330</name>
</gene>
<sequence>MEPLTEQQIRASFVNCSKGEAKRLNVPRALADQPWEHLDFLGWRDPQSRVRGYVVAEVDGSPYGIVLRSTDGSAGVPRKNLCSLCLTPHGSGGVVLMVAPRAGKAGQNGDSVGTYICADLQCSLYVRGKRVSDQGRMAESLTLEQQVARLTDNLAAFLRRVRG</sequence>
<protein>
    <submittedName>
        <fullName evidence="2">FBP domain-containing protein</fullName>
    </submittedName>
</protein>
<name>A0ABN2A443_9ACTN</name>
<organism evidence="2 3">
    <name type="scientific">Nocardioides humi</name>
    <dbReference type="NCBI Taxonomy" id="449461"/>
    <lineage>
        <taxon>Bacteria</taxon>
        <taxon>Bacillati</taxon>
        <taxon>Actinomycetota</taxon>
        <taxon>Actinomycetes</taxon>
        <taxon>Propionibacteriales</taxon>
        <taxon>Nocardioidaceae</taxon>
        <taxon>Nocardioides</taxon>
    </lineage>
</organism>
<evidence type="ECO:0000313" key="2">
    <source>
        <dbReference type="EMBL" id="GAA1510275.1"/>
    </source>
</evidence>
<evidence type="ECO:0000313" key="3">
    <source>
        <dbReference type="Proteomes" id="UP001500842"/>
    </source>
</evidence>
<dbReference type="RefSeq" id="WP_141004538.1">
    <property type="nucleotide sequence ID" value="NZ_BAAAOR010000009.1"/>
</dbReference>
<keyword evidence="3" id="KW-1185">Reference proteome</keyword>